<protein>
    <submittedName>
        <fullName evidence="1">Uncharacterized protein</fullName>
    </submittedName>
</protein>
<reference evidence="2" key="1">
    <citation type="submission" date="2014-03" db="EMBL/GenBank/DDBJ databases">
        <authorList>
            <person name="Aksoy S."/>
            <person name="Warren W."/>
            <person name="Wilson R.K."/>
        </authorList>
    </citation>
    <scope>NUCLEOTIDE SEQUENCE [LARGE SCALE GENOMIC DNA]</scope>
    <source>
        <strain evidence="2">IAEA</strain>
    </source>
</reference>
<evidence type="ECO:0000313" key="1">
    <source>
        <dbReference type="EnsemblMetazoa" id="GPAI022193-PA"/>
    </source>
</evidence>
<reference evidence="1" key="2">
    <citation type="submission" date="2020-05" db="UniProtKB">
        <authorList>
            <consortium name="EnsemblMetazoa"/>
        </authorList>
    </citation>
    <scope>IDENTIFICATION</scope>
    <source>
        <strain evidence="1">IAEA</strain>
    </source>
</reference>
<dbReference type="Proteomes" id="UP000092445">
    <property type="component" value="Unassembled WGS sequence"/>
</dbReference>
<sequence length="116" mass="12959">MALDHESFYVLLWREHYFLETTAANSHTTVILAEATTNVADMITREIVIKITGEIAIAKKLTLNLSAMAEEDQAPLLTQDHRWCRGPSDIKVCSPKFGEEQGKLGGFSNTMNHILV</sequence>
<proteinExistence type="predicted"/>
<dbReference type="VEuPathDB" id="VectorBase:GPAI022193"/>
<evidence type="ECO:0000313" key="2">
    <source>
        <dbReference type="Proteomes" id="UP000092445"/>
    </source>
</evidence>
<dbReference type="EnsemblMetazoa" id="GPAI022193-RA">
    <property type="protein sequence ID" value="GPAI022193-PA"/>
    <property type="gene ID" value="GPAI022193"/>
</dbReference>
<accession>A0A1A9ZQT9</accession>
<dbReference type="AlphaFoldDB" id="A0A1A9ZQT9"/>
<name>A0A1A9ZQT9_GLOPL</name>
<keyword evidence="2" id="KW-1185">Reference proteome</keyword>
<organism evidence="1 2">
    <name type="scientific">Glossina pallidipes</name>
    <name type="common">Tsetse fly</name>
    <dbReference type="NCBI Taxonomy" id="7398"/>
    <lineage>
        <taxon>Eukaryota</taxon>
        <taxon>Metazoa</taxon>
        <taxon>Ecdysozoa</taxon>
        <taxon>Arthropoda</taxon>
        <taxon>Hexapoda</taxon>
        <taxon>Insecta</taxon>
        <taxon>Pterygota</taxon>
        <taxon>Neoptera</taxon>
        <taxon>Endopterygota</taxon>
        <taxon>Diptera</taxon>
        <taxon>Brachycera</taxon>
        <taxon>Muscomorpha</taxon>
        <taxon>Hippoboscoidea</taxon>
        <taxon>Glossinidae</taxon>
        <taxon>Glossina</taxon>
    </lineage>
</organism>